<reference evidence="1 3" key="1">
    <citation type="journal article" date="2014" name="PLoS Genet.">
        <title>The Genome of Spironucleus salmonicida Highlights a Fish Pathogen Adapted to Fluctuating Environments.</title>
        <authorList>
            <person name="Xu F."/>
            <person name="Jerlstrom-Hultqvist J."/>
            <person name="Einarsson E."/>
            <person name="Astvaldsson A."/>
            <person name="Svard S.G."/>
            <person name="Andersson J.O."/>
        </authorList>
    </citation>
    <scope>NUCLEOTIDE SEQUENCE</scope>
    <source>
        <strain evidence="3">ATCC 50377</strain>
    </source>
</reference>
<dbReference type="EMBL" id="AUWU02000007">
    <property type="protein sequence ID" value="KAH0571164.1"/>
    <property type="molecule type" value="Genomic_DNA"/>
</dbReference>
<protein>
    <submittedName>
        <fullName evidence="1">Uncharacterized protein</fullName>
    </submittedName>
</protein>
<accession>V6LT16</accession>
<dbReference type="EMBL" id="AUWU02000007">
    <property type="protein sequence ID" value="KAH0571166.1"/>
    <property type="molecule type" value="Genomic_DNA"/>
</dbReference>
<keyword evidence="5" id="KW-1185">Reference proteome</keyword>
<dbReference type="Proteomes" id="UP000018208">
    <property type="component" value="Unassembled WGS sequence"/>
</dbReference>
<sequence>MDGSSYISAPWVDQKLLIPPQQRNACCTTVYRANGLSRWEGSLRIHDQYIILKISIPNAEVLQQTAEEHIQALRDIWQCVHQSTRASILSVRNRVCIMTMNIVIIITLLGKNNDRLLDKWDLNLCFPIGRNYNQENSQPWFSLMNTRTTLEWYILVSSSKNDQSRYKLPKEESALLLMQFIYYQDQHISCLCFVSLVTEFIKE</sequence>
<proteinExistence type="predicted"/>
<dbReference type="VEuPathDB" id="GiardiaDB:SS50377_27464"/>
<evidence type="ECO:0000313" key="4">
    <source>
        <dbReference type="EMBL" id="KAH0571166.1"/>
    </source>
</evidence>
<name>V6LT16_9EUKA</name>
<dbReference type="EMBL" id="KI546060">
    <property type="protein sequence ID" value="EST46838.1"/>
    <property type="molecule type" value="Genomic_DNA"/>
</dbReference>
<evidence type="ECO:0000313" key="3">
    <source>
        <dbReference type="EMBL" id="KAH0571164.1"/>
    </source>
</evidence>
<evidence type="ECO:0000313" key="5">
    <source>
        <dbReference type="Proteomes" id="UP000018208"/>
    </source>
</evidence>
<organism evidence="1">
    <name type="scientific">Spironucleus salmonicida</name>
    <dbReference type="NCBI Taxonomy" id="348837"/>
    <lineage>
        <taxon>Eukaryota</taxon>
        <taxon>Metamonada</taxon>
        <taxon>Diplomonadida</taxon>
        <taxon>Hexamitidae</taxon>
        <taxon>Hexamitinae</taxon>
        <taxon>Spironucleus</taxon>
    </lineage>
</organism>
<dbReference type="AlphaFoldDB" id="V6LT16"/>
<dbReference type="EMBL" id="KI546060">
    <property type="protein sequence ID" value="EST46836.1"/>
    <property type="molecule type" value="Genomic_DNA"/>
</dbReference>
<reference evidence="3" key="2">
    <citation type="submission" date="2020-12" db="EMBL/GenBank/DDBJ databases">
        <title>New Spironucleus salmonicida genome in near-complete chromosomes.</title>
        <authorList>
            <person name="Xu F."/>
            <person name="Kurt Z."/>
            <person name="Jimenez-Gonzalez A."/>
            <person name="Astvaldsson A."/>
            <person name="Andersson J.O."/>
            <person name="Svard S.G."/>
        </authorList>
    </citation>
    <scope>NUCLEOTIDE SEQUENCE</scope>
    <source>
        <strain evidence="3">ATCC 50377</strain>
    </source>
</reference>
<evidence type="ECO:0000313" key="1">
    <source>
        <dbReference type="EMBL" id="EST46836.1"/>
    </source>
</evidence>
<dbReference type="VEuPathDB" id="GiardiaDB:SS50377_27466"/>
<evidence type="ECO:0000313" key="2">
    <source>
        <dbReference type="EMBL" id="EST46838.1"/>
    </source>
</evidence>
<gene>
    <name evidence="1" type="ORF">SS50377_13134</name>
    <name evidence="2" type="ORF">SS50377_13138</name>
    <name evidence="3" type="ORF">SS50377_27464</name>
    <name evidence="4" type="ORF">SS50377_27466</name>
</gene>